<name>A0AAN8F0X6_TRICO</name>
<dbReference type="Gene3D" id="3.40.33.10">
    <property type="entry name" value="CAP"/>
    <property type="match status" value="1"/>
</dbReference>
<evidence type="ECO:0000256" key="1">
    <source>
        <dbReference type="SAM" id="SignalP"/>
    </source>
</evidence>
<gene>
    <name evidence="2" type="ORF">GCK32_007747</name>
</gene>
<reference evidence="2 3" key="1">
    <citation type="submission" date="2019-10" db="EMBL/GenBank/DDBJ databases">
        <title>Assembly and Annotation for the nematode Trichostrongylus colubriformis.</title>
        <authorList>
            <person name="Martin J."/>
        </authorList>
    </citation>
    <scope>NUCLEOTIDE SEQUENCE [LARGE SCALE GENOMIC DNA]</scope>
    <source>
        <strain evidence="2">G859</strain>
        <tissue evidence="2">Whole worm</tissue>
    </source>
</reference>
<sequence>MHIYILPLMCFAILFTEGYGEDFDCEKNVPEDEGNNESVRGILLKAINSVRKEIGSTHDLVYDCGLAKDAFMQTYTDNGEGDISAYMNFNGKSTFNYNWEESLEKAVKNAKENAKDGMFMSVISSVAKVGCAIRLSTSDEDATHRLNLQCNYGTSKNEEE</sequence>
<dbReference type="EMBL" id="WIXE01019377">
    <property type="protein sequence ID" value="KAK5970072.1"/>
    <property type="molecule type" value="Genomic_DNA"/>
</dbReference>
<keyword evidence="1" id="KW-0732">Signal</keyword>
<dbReference type="AlphaFoldDB" id="A0AAN8F0X6"/>
<dbReference type="SUPFAM" id="SSF55797">
    <property type="entry name" value="PR-1-like"/>
    <property type="match status" value="1"/>
</dbReference>
<accession>A0AAN8F0X6</accession>
<evidence type="ECO:0000313" key="3">
    <source>
        <dbReference type="Proteomes" id="UP001331761"/>
    </source>
</evidence>
<comment type="caution">
    <text evidence="2">The sequence shown here is derived from an EMBL/GenBank/DDBJ whole genome shotgun (WGS) entry which is preliminary data.</text>
</comment>
<protein>
    <recommendedName>
        <fullName evidence="4">SCP domain-containing protein</fullName>
    </recommendedName>
</protein>
<dbReference type="InterPro" id="IPR035940">
    <property type="entry name" value="CAP_sf"/>
</dbReference>
<dbReference type="Proteomes" id="UP001331761">
    <property type="component" value="Unassembled WGS sequence"/>
</dbReference>
<feature type="signal peptide" evidence="1">
    <location>
        <begin position="1"/>
        <end position="20"/>
    </location>
</feature>
<organism evidence="2 3">
    <name type="scientific">Trichostrongylus colubriformis</name>
    <name type="common">Black scour worm</name>
    <dbReference type="NCBI Taxonomy" id="6319"/>
    <lineage>
        <taxon>Eukaryota</taxon>
        <taxon>Metazoa</taxon>
        <taxon>Ecdysozoa</taxon>
        <taxon>Nematoda</taxon>
        <taxon>Chromadorea</taxon>
        <taxon>Rhabditida</taxon>
        <taxon>Rhabditina</taxon>
        <taxon>Rhabditomorpha</taxon>
        <taxon>Strongyloidea</taxon>
        <taxon>Trichostrongylidae</taxon>
        <taxon>Trichostrongylus</taxon>
    </lineage>
</organism>
<evidence type="ECO:0000313" key="2">
    <source>
        <dbReference type="EMBL" id="KAK5970072.1"/>
    </source>
</evidence>
<evidence type="ECO:0008006" key="4">
    <source>
        <dbReference type="Google" id="ProtNLM"/>
    </source>
</evidence>
<proteinExistence type="predicted"/>
<feature type="chain" id="PRO_5042842582" description="SCP domain-containing protein" evidence="1">
    <location>
        <begin position="21"/>
        <end position="160"/>
    </location>
</feature>
<keyword evidence="3" id="KW-1185">Reference proteome</keyword>